<comment type="caution">
    <text evidence="1">The sequence shown here is derived from an EMBL/GenBank/DDBJ whole genome shotgun (WGS) entry which is preliminary data.</text>
</comment>
<accession>A0A504ZBP2</accession>
<reference evidence="1 2" key="1">
    <citation type="submission" date="2019-04" db="EMBL/GenBank/DDBJ databases">
        <title>Annotation for the trematode Fasciola gigantica.</title>
        <authorList>
            <person name="Choi Y.-J."/>
        </authorList>
    </citation>
    <scope>NUCLEOTIDE SEQUENCE [LARGE SCALE GENOMIC DNA]</scope>
    <source>
        <strain evidence="1">Uganda_cow_1</strain>
    </source>
</reference>
<organism evidence="1 2">
    <name type="scientific">Fasciola gigantica</name>
    <name type="common">Giant liver fluke</name>
    <dbReference type="NCBI Taxonomy" id="46835"/>
    <lineage>
        <taxon>Eukaryota</taxon>
        <taxon>Metazoa</taxon>
        <taxon>Spiralia</taxon>
        <taxon>Lophotrochozoa</taxon>
        <taxon>Platyhelminthes</taxon>
        <taxon>Trematoda</taxon>
        <taxon>Digenea</taxon>
        <taxon>Plagiorchiida</taxon>
        <taxon>Echinostomata</taxon>
        <taxon>Echinostomatoidea</taxon>
        <taxon>Fasciolidae</taxon>
        <taxon>Fasciola</taxon>
    </lineage>
</organism>
<sequence>MLIHPYSDTFAVYTPSVKQKTQAAKGLSSIGIIAVVFISRVSETFSISSTRGYTSIVALYSKTRFSSFWNNTHCDCTAQFTNKIITPSCNSLILRASSKN</sequence>
<gene>
    <name evidence="1" type="ORF">FGIG_01164</name>
</gene>
<proteinExistence type="predicted"/>
<name>A0A504ZBP2_FASGI</name>
<keyword evidence="2" id="KW-1185">Reference proteome</keyword>
<evidence type="ECO:0000313" key="2">
    <source>
        <dbReference type="Proteomes" id="UP000316759"/>
    </source>
</evidence>
<dbReference type="AlphaFoldDB" id="A0A504ZBP2"/>
<protein>
    <submittedName>
        <fullName evidence="1">Uncharacterized protein</fullName>
    </submittedName>
</protein>
<dbReference type="EMBL" id="SUNJ01001555">
    <property type="protein sequence ID" value="TPP66660.1"/>
    <property type="molecule type" value="Genomic_DNA"/>
</dbReference>
<evidence type="ECO:0000313" key="1">
    <source>
        <dbReference type="EMBL" id="TPP66660.1"/>
    </source>
</evidence>
<dbReference type="Proteomes" id="UP000316759">
    <property type="component" value="Unassembled WGS sequence"/>
</dbReference>